<feature type="binding site" evidence="2">
    <location>
        <position position="54"/>
    </location>
    <ligand>
        <name>substrate</name>
    </ligand>
</feature>
<dbReference type="SMART" id="SM00855">
    <property type="entry name" value="PGAM"/>
    <property type="match status" value="1"/>
</dbReference>
<dbReference type="OrthoDB" id="9782128at2"/>
<comment type="caution">
    <text evidence="3">The sequence shown here is derived from an EMBL/GenBank/DDBJ whole genome shotgun (WGS) entry which is preliminary data.</text>
</comment>
<evidence type="ECO:0000313" key="3">
    <source>
        <dbReference type="EMBL" id="EAY29090.1"/>
    </source>
</evidence>
<name>A1ZK64_MICM2</name>
<dbReference type="InterPro" id="IPR029033">
    <property type="entry name" value="His_PPase_superfam"/>
</dbReference>
<keyword evidence="1" id="KW-0378">Hydrolase</keyword>
<dbReference type="PANTHER" id="PTHR20935">
    <property type="entry name" value="PHOSPHOGLYCERATE MUTASE-RELATED"/>
    <property type="match status" value="1"/>
</dbReference>
<sequence>MASLYLVRHGQASFMKSNYDQLSDLGKTQANHLGEYLANTGLQFDIAWQGDLQRHRQTSEGIIEKYAHSAGFPEVFTNADFNEHQGASIFNKILPQLMADAPELKGAMEQKGKTDPEVRKSILKLFFQSLKKWAKGELGLEGYESFVDFKARCQRAYQTLLDGMEGKSSGIVISSGGTIGVLTGLLLGISDEKMMELNWQVMNTSFTEFQYNKGQFYLKSFNNIPHLTTPALITYV</sequence>
<dbReference type="eggNOG" id="COG0406">
    <property type="taxonomic scope" value="Bacteria"/>
</dbReference>
<dbReference type="CDD" id="cd07067">
    <property type="entry name" value="HP_PGM_like"/>
    <property type="match status" value="1"/>
</dbReference>
<evidence type="ECO:0000256" key="1">
    <source>
        <dbReference type="ARBA" id="ARBA00022801"/>
    </source>
</evidence>
<dbReference type="Gene3D" id="3.40.50.1240">
    <property type="entry name" value="Phosphoglycerate mutase-like"/>
    <property type="match status" value="1"/>
</dbReference>
<protein>
    <submittedName>
        <fullName evidence="3">Phosphoglycerate mutase family protein</fullName>
    </submittedName>
</protein>
<dbReference type="Proteomes" id="UP000004095">
    <property type="component" value="Unassembled WGS sequence"/>
</dbReference>
<dbReference type="InterPro" id="IPR013078">
    <property type="entry name" value="His_Pase_superF_clade-1"/>
</dbReference>
<dbReference type="AlphaFoldDB" id="A1ZK64"/>
<dbReference type="Pfam" id="PF00300">
    <property type="entry name" value="His_Phos_1"/>
    <property type="match status" value="2"/>
</dbReference>
<dbReference type="RefSeq" id="WP_002696654.1">
    <property type="nucleotide sequence ID" value="NZ_AAWS01000012.1"/>
</dbReference>
<proteinExistence type="predicted"/>
<gene>
    <name evidence="3" type="ORF">M23134_02281</name>
</gene>
<keyword evidence="4" id="KW-1185">Reference proteome</keyword>
<dbReference type="PANTHER" id="PTHR20935:SF0">
    <property type="entry name" value="SERINE_THREONINE-PROTEIN PHOSPHATASE PGAM5, MITOCHONDRIAL"/>
    <property type="match status" value="1"/>
</dbReference>
<dbReference type="InterPro" id="IPR051021">
    <property type="entry name" value="Mito_Ser/Thr_phosphatase"/>
</dbReference>
<organism evidence="3 4">
    <name type="scientific">Microscilla marina ATCC 23134</name>
    <dbReference type="NCBI Taxonomy" id="313606"/>
    <lineage>
        <taxon>Bacteria</taxon>
        <taxon>Pseudomonadati</taxon>
        <taxon>Bacteroidota</taxon>
        <taxon>Cytophagia</taxon>
        <taxon>Cytophagales</taxon>
        <taxon>Microscillaceae</taxon>
        <taxon>Microscilla</taxon>
    </lineage>
</organism>
<evidence type="ECO:0000313" key="4">
    <source>
        <dbReference type="Proteomes" id="UP000004095"/>
    </source>
</evidence>
<dbReference type="SUPFAM" id="SSF53254">
    <property type="entry name" value="Phosphoglycerate mutase-like"/>
    <property type="match status" value="1"/>
</dbReference>
<evidence type="ECO:0000256" key="2">
    <source>
        <dbReference type="PIRSR" id="PIRSR613078-2"/>
    </source>
</evidence>
<dbReference type="GO" id="GO:0016787">
    <property type="term" value="F:hydrolase activity"/>
    <property type="evidence" value="ECO:0007669"/>
    <property type="project" value="UniProtKB-KW"/>
</dbReference>
<reference evidence="3 4" key="1">
    <citation type="submission" date="2007-01" db="EMBL/GenBank/DDBJ databases">
        <authorList>
            <person name="Haygood M."/>
            <person name="Podell S."/>
            <person name="Anderson C."/>
            <person name="Hopkinson B."/>
            <person name="Roe K."/>
            <person name="Barbeau K."/>
            <person name="Gaasterland T."/>
            <person name="Ferriera S."/>
            <person name="Johnson J."/>
            <person name="Kravitz S."/>
            <person name="Beeson K."/>
            <person name="Sutton G."/>
            <person name="Rogers Y.-H."/>
            <person name="Friedman R."/>
            <person name="Frazier M."/>
            <person name="Venter J.C."/>
        </authorList>
    </citation>
    <scope>NUCLEOTIDE SEQUENCE [LARGE SCALE GENOMIC DNA]</scope>
    <source>
        <strain evidence="3 4">ATCC 23134</strain>
    </source>
</reference>
<dbReference type="EMBL" id="AAWS01000012">
    <property type="protein sequence ID" value="EAY29090.1"/>
    <property type="molecule type" value="Genomic_DNA"/>
</dbReference>
<accession>A1ZK64</accession>